<dbReference type="AlphaFoldDB" id="A0AA48HWK3"/>
<evidence type="ECO:0000313" key="4">
    <source>
        <dbReference type="Proteomes" id="UP001333710"/>
    </source>
</evidence>
<feature type="region of interest" description="Disordered" evidence="2">
    <location>
        <begin position="300"/>
        <end position="333"/>
    </location>
</feature>
<feature type="compositionally biased region" description="Basic and acidic residues" evidence="2">
    <location>
        <begin position="303"/>
        <end position="320"/>
    </location>
</feature>
<name>A0AA48HWK3_9ALTE</name>
<gene>
    <name evidence="3" type="ORF">MACH26_14260</name>
</gene>
<organism evidence="3 4">
    <name type="scientific">Planctobacterium marinum</name>
    <dbReference type="NCBI Taxonomy" id="1631968"/>
    <lineage>
        <taxon>Bacteria</taxon>
        <taxon>Pseudomonadati</taxon>
        <taxon>Pseudomonadota</taxon>
        <taxon>Gammaproteobacteria</taxon>
        <taxon>Alteromonadales</taxon>
        <taxon>Alteromonadaceae</taxon>
        <taxon>Planctobacterium</taxon>
    </lineage>
</organism>
<reference evidence="3" key="1">
    <citation type="submission" date="2023-01" db="EMBL/GenBank/DDBJ databases">
        <title>Complete genome sequence of Planctobacterium marinum strain Dej080120_11.</title>
        <authorList>
            <person name="Ueki S."/>
            <person name="Maruyama F."/>
        </authorList>
    </citation>
    <scope>NUCLEOTIDE SEQUENCE</scope>
    <source>
        <strain evidence="3">Dej080120_11</strain>
    </source>
</reference>
<evidence type="ECO:0000256" key="1">
    <source>
        <dbReference type="SAM" id="Coils"/>
    </source>
</evidence>
<evidence type="ECO:0000313" key="3">
    <source>
        <dbReference type="EMBL" id="BDX05905.1"/>
    </source>
</evidence>
<dbReference type="EMBL" id="AP027272">
    <property type="protein sequence ID" value="BDX05905.1"/>
    <property type="molecule type" value="Genomic_DNA"/>
</dbReference>
<dbReference type="KEGG" id="pmaw:MACH26_14260"/>
<feature type="coiled-coil region" evidence="1">
    <location>
        <begin position="735"/>
        <end position="857"/>
    </location>
</feature>
<keyword evidence="4" id="KW-1185">Reference proteome</keyword>
<evidence type="ECO:0000256" key="2">
    <source>
        <dbReference type="SAM" id="MobiDB-lite"/>
    </source>
</evidence>
<dbReference type="Proteomes" id="UP001333710">
    <property type="component" value="Chromosome"/>
</dbReference>
<protein>
    <submittedName>
        <fullName evidence="3">Uncharacterized protein</fullName>
    </submittedName>
</protein>
<accession>A0AA48HWK3</accession>
<sequence length="1188" mass="133992">MYAPIIQLVFSIGIINNLRIKVMASKVINTVISGLMFSVFALSSQPVASDTYVEYLDRTITPLPIGQFALFTYDTTARTRSLTFLSDITIDENFIESFELAPSGVSYSMDNANHDLTKLEINSLGKITVSANLIVPSANVSLNAASIVFNSGGKITTTGRAFANHESDAAGLDAPISGSVSLISNHVTFAESEIAIDTSGQEGQSGKSGVAGHMVEYNGRISGHFNSKFGDLIDSQNKLTESGKDALLQDLRNTNIEINDLVSEGNENYFFRPSREHFSDIQNVLMYVVCIIRPNQEASASYRSERRYPQPDHIPRRQDGEMDAIDLNDRNGRNSEKYFHNENCKYFEDDKPFPYSVNSGHRDYRQAQPFLIAFQNSRGTPFQPHGQSANGGDIFLPANVFANQSLLSKINKNKGPLRSQRDDLIGAAISFCMTTGIYRTNDGPSLTFKDTFCLKPSANIEDNDPVNEQKDGALKIASVEFSTAILLQLNRYLNHLHLNGQIEQLNDAISSFETYSNDRTLPDCSNSQNDVDLCKASRALFDNLKQIKIQIAAGLNPFNQPWNSLSRFRLADLNNQVSSLNQAYMQNNNLRVTLGRLQKSLTQQVGRVEAEENDNTSLSIDLNSNLTELRKKAEELEKSLTKLEAMQSQLKSYIDERTTEIATEASQRLEEEQRKQRYRLKRAQVLKHSATLVIGATVSPALAGTVITAVNGLIDRRSTREIRSGIVEGLSNFAIDKGLKTISSYEEELKALNDAQEMLNDEQAELNDAINSSTQGGMVEYDISVRANGDVEALQKARQQESERRERARLRRGHQADMEQSVKYSFADESRFLKERKKEIEDKIKKTNKAKSLLQENTPKMKGALQGLVESNNTAIEPEQDALDVDLGRHFNDIAQQDEEYQRRRQEYSDLVETVNRISNELSDIWNSVEEHINRLKQTQIQIYKSRIAQILWREKLSHAQKVAILQDSVIDNEGLERRAKIAAENLRKAQIYLRGDTDIQYTDLISQVSNLCQTDQLNQPENCMTENVLDIIEKLNKSFTAINMANGDHEYTYSLANLRTENSRIIFEITPKRNVSCNYLEVVSVQLRENFPFGSNAELRISRSRAFSEGDIWIDLEESKSKIIQYRGSEVTFPSFNERGYLPVNARSKVVLEFKRENADQEQWNHFVENFTESTVRLITGRCTNLN</sequence>
<feature type="coiled-coil region" evidence="1">
    <location>
        <begin position="619"/>
        <end position="656"/>
    </location>
</feature>
<keyword evidence="1" id="KW-0175">Coiled coil</keyword>
<dbReference type="Gene3D" id="1.20.1170.10">
    <property type="match status" value="1"/>
</dbReference>
<proteinExistence type="predicted"/>